<dbReference type="InterPro" id="IPR037401">
    <property type="entry name" value="SnoaL-like"/>
</dbReference>
<dbReference type="EMBL" id="JAUMSQ010000243">
    <property type="protein sequence ID" value="MDO3638795.1"/>
    <property type="molecule type" value="Genomic_DNA"/>
</dbReference>
<protein>
    <submittedName>
        <fullName evidence="2">Nuclear transport factor 2 family protein</fullName>
    </submittedName>
</protein>
<evidence type="ECO:0000259" key="1">
    <source>
        <dbReference type="Pfam" id="PF12680"/>
    </source>
</evidence>
<dbReference type="InterPro" id="IPR032710">
    <property type="entry name" value="NTF2-like_dom_sf"/>
</dbReference>
<feature type="domain" description="SnoaL-like" evidence="1">
    <location>
        <begin position="20"/>
        <end position="123"/>
    </location>
</feature>
<evidence type="ECO:0000313" key="2">
    <source>
        <dbReference type="EMBL" id="MDO3638795.1"/>
    </source>
</evidence>
<evidence type="ECO:0000313" key="3">
    <source>
        <dbReference type="Proteomes" id="UP001168823"/>
    </source>
</evidence>
<gene>
    <name evidence="2" type="ORF">Q2100_23855</name>
</gene>
<dbReference type="Proteomes" id="UP001168823">
    <property type="component" value="Unassembled WGS sequence"/>
</dbReference>
<organism evidence="2 3">
    <name type="scientific">Mycolicibacterium arseniciresistens</name>
    <dbReference type="NCBI Taxonomy" id="3062257"/>
    <lineage>
        <taxon>Bacteria</taxon>
        <taxon>Bacillati</taxon>
        <taxon>Actinomycetota</taxon>
        <taxon>Actinomycetes</taxon>
        <taxon>Mycobacteriales</taxon>
        <taxon>Mycobacteriaceae</taxon>
        <taxon>Mycolicibacterium</taxon>
    </lineage>
</organism>
<accession>A0ABT8ULW8</accession>
<dbReference type="SUPFAM" id="SSF54427">
    <property type="entry name" value="NTF2-like"/>
    <property type="match status" value="1"/>
</dbReference>
<keyword evidence="3" id="KW-1185">Reference proteome</keyword>
<sequence>MRHGLGGAGYIGTMQDLAQKFVNALDRLHRDRDVDPLVDLFADDATLNKAGLPHGQRGKDGARVFWQQYRDVFGDIDAAFRHRVTDDDVTFLEWTSEGTLRDGTEFRYDGVSVLEAKGGSITAFRTYYDTAAFLDTDLASAVGTPKRE</sequence>
<dbReference type="Pfam" id="PF12680">
    <property type="entry name" value="SnoaL_2"/>
    <property type="match status" value="1"/>
</dbReference>
<dbReference type="Gene3D" id="3.10.450.50">
    <property type="match status" value="1"/>
</dbReference>
<proteinExistence type="predicted"/>
<reference evidence="2" key="1">
    <citation type="submission" date="2023-07" db="EMBL/GenBank/DDBJ databases">
        <title>Mycolicibacterium sp. nov., a novel bacterial species.</title>
        <authorList>
            <person name="Cao Y."/>
        </authorList>
    </citation>
    <scope>NUCLEOTIDE SEQUENCE</scope>
    <source>
        <strain evidence="2">KC 300</strain>
    </source>
</reference>
<comment type="caution">
    <text evidence="2">The sequence shown here is derived from an EMBL/GenBank/DDBJ whole genome shotgun (WGS) entry which is preliminary data.</text>
</comment>
<name>A0ABT8ULW8_9MYCO</name>